<dbReference type="InterPro" id="IPR033887">
    <property type="entry name" value="PTS_IIA_man"/>
</dbReference>
<reference evidence="9 10" key="1">
    <citation type="submission" date="2023-03" db="EMBL/GenBank/DDBJ databases">
        <title>Bacillus Genome Sequencing.</title>
        <authorList>
            <person name="Dunlap C."/>
        </authorList>
    </citation>
    <scope>NUCLEOTIDE SEQUENCE [LARGE SCALE GENOMIC DNA]</scope>
    <source>
        <strain evidence="9 10">B-41290</strain>
    </source>
</reference>
<evidence type="ECO:0000256" key="4">
    <source>
        <dbReference type="ARBA" id="ARBA00022597"/>
    </source>
</evidence>
<keyword evidence="4 9" id="KW-0762">Sugar transport</keyword>
<evidence type="ECO:0000256" key="1">
    <source>
        <dbReference type="ARBA" id="ARBA00004496"/>
    </source>
</evidence>
<dbReference type="PROSITE" id="PS51096">
    <property type="entry name" value="PTS_EIIA_TYPE_4"/>
    <property type="match status" value="1"/>
</dbReference>
<dbReference type="InterPro" id="IPR051471">
    <property type="entry name" value="Bacterial_PTS_sugar_comp"/>
</dbReference>
<dbReference type="CDD" id="cd00006">
    <property type="entry name" value="PTS_IIA_man"/>
    <property type="match status" value="1"/>
</dbReference>
<dbReference type="InterPro" id="IPR036662">
    <property type="entry name" value="PTS_EIIA_man-typ_sf"/>
</dbReference>
<dbReference type="EMBL" id="JARNBH010000016">
    <property type="protein sequence ID" value="MEC0274797.1"/>
    <property type="molecule type" value="Genomic_DNA"/>
</dbReference>
<evidence type="ECO:0000256" key="7">
    <source>
        <dbReference type="ARBA" id="ARBA00022777"/>
    </source>
</evidence>
<dbReference type="GO" id="GO:0016020">
    <property type="term" value="C:membrane"/>
    <property type="evidence" value="ECO:0007669"/>
    <property type="project" value="InterPro"/>
</dbReference>
<keyword evidence="7" id="KW-0418">Kinase</keyword>
<evidence type="ECO:0000259" key="8">
    <source>
        <dbReference type="PROSITE" id="PS51096"/>
    </source>
</evidence>
<dbReference type="Gene3D" id="3.40.50.510">
    <property type="entry name" value="Phosphotransferase system, mannose-type IIA component"/>
    <property type="match status" value="1"/>
</dbReference>
<dbReference type="SUPFAM" id="SSF53062">
    <property type="entry name" value="PTS system fructose IIA component-like"/>
    <property type="match status" value="1"/>
</dbReference>
<evidence type="ECO:0000256" key="2">
    <source>
        <dbReference type="ARBA" id="ARBA00022448"/>
    </source>
</evidence>
<protein>
    <submittedName>
        <fullName evidence="9">PTS sugar transporter subunit IIA</fullName>
    </submittedName>
</protein>
<evidence type="ECO:0000313" key="9">
    <source>
        <dbReference type="EMBL" id="MEC0274797.1"/>
    </source>
</evidence>
<proteinExistence type="predicted"/>
<keyword evidence="10" id="KW-1185">Reference proteome</keyword>
<keyword evidence="6" id="KW-0598">Phosphotransferase system</keyword>
<sequence length="134" mass="14619">MNRAILLVSHGNLASTMKDCVELIAGKQKQLFALGMDDQVTLDSFTRELESAVNQLLDWYKEIIILADIKGGTPCNAATLQVLKDSRVQVIAGFHLGLVIESCLSPVSPEELIANTSMSISYINSTVNPIKEEL</sequence>
<gene>
    <name evidence="9" type="ORF">P4706_17225</name>
</gene>
<keyword evidence="2" id="KW-0813">Transport</keyword>
<name>A0AAW9NGR3_9BACI</name>
<organism evidence="9 10">
    <name type="scientific">Peribacillus castrilensis</name>
    <dbReference type="NCBI Taxonomy" id="2897690"/>
    <lineage>
        <taxon>Bacteria</taxon>
        <taxon>Bacillati</taxon>
        <taxon>Bacillota</taxon>
        <taxon>Bacilli</taxon>
        <taxon>Bacillales</taxon>
        <taxon>Bacillaceae</taxon>
        <taxon>Peribacillus</taxon>
    </lineage>
</organism>
<dbReference type="Proteomes" id="UP001307168">
    <property type="component" value="Unassembled WGS sequence"/>
</dbReference>
<comment type="subcellular location">
    <subcellularLocation>
        <location evidence="1">Cytoplasm</location>
    </subcellularLocation>
</comment>
<dbReference type="RefSeq" id="WP_134782071.1">
    <property type="nucleotide sequence ID" value="NZ_JARNBG010000024.1"/>
</dbReference>
<dbReference type="GO" id="GO:0005737">
    <property type="term" value="C:cytoplasm"/>
    <property type="evidence" value="ECO:0007669"/>
    <property type="project" value="UniProtKB-SubCell"/>
</dbReference>
<keyword evidence="3" id="KW-0963">Cytoplasm</keyword>
<feature type="domain" description="PTS EIIA type-4" evidence="8">
    <location>
        <begin position="2"/>
        <end position="134"/>
    </location>
</feature>
<dbReference type="GO" id="GO:0009401">
    <property type="term" value="P:phosphoenolpyruvate-dependent sugar phosphotransferase system"/>
    <property type="evidence" value="ECO:0007669"/>
    <property type="project" value="UniProtKB-KW"/>
</dbReference>
<dbReference type="InterPro" id="IPR004701">
    <property type="entry name" value="PTS_EIIA_man-typ"/>
</dbReference>
<evidence type="ECO:0000256" key="6">
    <source>
        <dbReference type="ARBA" id="ARBA00022683"/>
    </source>
</evidence>
<comment type="caution">
    <text evidence="9">The sequence shown here is derived from an EMBL/GenBank/DDBJ whole genome shotgun (WGS) entry which is preliminary data.</text>
</comment>
<dbReference type="Pfam" id="PF03610">
    <property type="entry name" value="EIIA-man"/>
    <property type="match status" value="1"/>
</dbReference>
<evidence type="ECO:0000256" key="3">
    <source>
        <dbReference type="ARBA" id="ARBA00022490"/>
    </source>
</evidence>
<dbReference type="AlphaFoldDB" id="A0AAW9NGR3"/>
<dbReference type="PANTHER" id="PTHR33799">
    <property type="entry name" value="PTS PERMEASE-RELATED-RELATED"/>
    <property type="match status" value="1"/>
</dbReference>
<dbReference type="GO" id="GO:0016301">
    <property type="term" value="F:kinase activity"/>
    <property type="evidence" value="ECO:0007669"/>
    <property type="project" value="UniProtKB-KW"/>
</dbReference>
<keyword evidence="5" id="KW-0808">Transferase</keyword>
<dbReference type="PANTHER" id="PTHR33799:SF1">
    <property type="entry name" value="PTS SYSTEM MANNOSE-SPECIFIC EIIAB COMPONENT-RELATED"/>
    <property type="match status" value="1"/>
</dbReference>
<evidence type="ECO:0000256" key="5">
    <source>
        <dbReference type="ARBA" id="ARBA00022679"/>
    </source>
</evidence>
<evidence type="ECO:0000313" key="10">
    <source>
        <dbReference type="Proteomes" id="UP001307168"/>
    </source>
</evidence>
<accession>A0AAW9NGR3</accession>